<evidence type="ECO:0000256" key="6">
    <source>
        <dbReference type="ARBA" id="ARBA00023136"/>
    </source>
</evidence>
<feature type="transmembrane region" description="Helical" evidence="7">
    <location>
        <begin position="100"/>
        <end position="120"/>
    </location>
</feature>
<evidence type="ECO:0000256" key="1">
    <source>
        <dbReference type="ARBA" id="ARBA00004651"/>
    </source>
</evidence>
<comment type="subcellular location">
    <subcellularLocation>
        <location evidence="1">Cell membrane</location>
        <topology evidence="1">Multi-pass membrane protein</topology>
    </subcellularLocation>
</comment>
<dbReference type="PANTHER" id="PTHR43124:SF10">
    <property type="entry name" value="PURINE EFFLUX PUMP PBUE"/>
    <property type="match status" value="1"/>
</dbReference>
<dbReference type="PANTHER" id="PTHR43124">
    <property type="entry name" value="PURINE EFFLUX PUMP PBUE"/>
    <property type="match status" value="1"/>
</dbReference>
<evidence type="ECO:0000256" key="7">
    <source>
        <dbReference type="SAM" id="Phobius"/>
    </source>
</evidence>
<sequence>MGFRLLLLTLGGFAIGMEGFMIAGLLPALSQDLNVSISTAGQLVTVFSIVYAVGSPILTMWTGRVERKRLLAGAMLLFAAGNFLCGLANIYAVVFLGRMITAAGAGMFSPAAAGAASVLAPPDKRGRSLSMVLGGQTIALILGVPLGTWIAYTLDWRMPFWIVGVLAVLAAIFIHLFFPTIDPSETVSLKNRLSLLKRPLILSALVTSLTWGIGIFLVFTYVADIFGQFGAAGQTITILLFFVGIASFAGVSFGGYAVDRFGSTRTIVLSLFLLLGAVSTLSLLRYIHGFADPLIVGITAMALWGFSGYAFNPAQQHRLIDLSGSMSGVVLSLHNSFIYLGSALGALFGGLGLKYGSVNNLGFFSGAAVLLALIVFGISYRISKTETVINRTEGRIE</sequence>
<keyword evidence="10" id="KW-1185">Reference proteome</keyword>
<feature type="transmembrane region" description="Helical" evidence="7">
    <location>
        <begin position="294"/>
        <end position="312"/>
    </location>
</feature>
<evidence type="ECO:0000256" key="4">
    <source>
        <dbReference type="ARBA" id="ARBA00022692"/>
    </source>
</evidence>
<dbReference type="InterPro" id="IPR020846">
    <property type="entry name" value="MFS_dom"/>
</dbReference>
<feature type="transmembrane region" description="Helical" evidence="7">
    <location>
        <begin position="333"/>
        <end position="355"/>
    </location>
</feature>
<accession>A0A917E3I2</accession>
<dbReference type="EMBL" id="BMHP01000009">
    <property type="protein sequence ID" value="GGD97517.1"/>
    <property type="molecule type" value="Genomic_DNA"/>
</dbReference>
<evidence type="ECO:0000256" key="3">
    <source>
        <dbReference type="ARBA" id="ARBA00022475"/>
    </source>
</evidence>
<keyword evidence="6 7" id="KW-0472">Membrane</keyword>
<dbReference type="Proteomes" id="UP000612456">
    <property type="component" value="Unassembled WGS sequence"/>
</dbReference>
<proteinExistence type="predicted"/>
<evidence type="ECO:0000313" key="9">
    <source>
        <dbReference type="EMBL" id="GGD97517.1"/>
    </source>
</evidence>
<dbReference type="RefSeq" id="WP_188999303.1">
    <property type="nucleotide sequence ID" value="NZ_BMHP01000009.1"/>
</dbReference>
<dbReference type="AlphaFoldDB" id="A0A917E3I2"/>
<comment type="caution">
    <text evidence="9">The sequence shown here is derived from an EMBL/GenBank/DDBJ whole genome shotgun (WGS) entry which is preliminary data.</text>
</comment>
<feature type="transmembrane region" description="Helical" evidence="7">
    <location>
        <begin position="361"/>
        <end position="382"/>
    </location>
</feature>
<organism evidence="9 10">
    <name type="scientific">Paenibacillus nasutitermitis</name>
    <dbReference type="NCBI Taxonomy" id="1652958"/>
    <lineage>
        <taxon>Bacteria</taxon>
        <taxon>Bacillati</taxon>
        <taxon>Bacillota</taxon>
        <taxon>Bacilli</taxon>
        <taxon>Bacillales</taxon>
        <taxon>Paenibacillaceae</taxon>
        <taxon>Paenibacillus</taxon>
    </lineage>
</organism>
<dbReference type="CDD" id="cd17324">
    <property type="entry name" value="MFS_NepI_like"/>
    <property type="match status" value="1"/>
</dbReference>
<reference evidence="9" key="1">
    <citation type="journal article" date="2014" name="Int. J. Syst. Evol. Microbiol.">
        <title>Complete genome sequence of Corynebacterium casei LMG S-19264T (=DSM 44701T), isolated from a smear-ripened cheese.</title>
        <authorList>
            <consortium name="US DOE Joint Genome Institute (JGI-PGF)"/>
            <person name="Walter F."/>
            <person name="Albersmeier A."/>
            <person name="Kalinowski J."/>
            <person name="Ruckert C."/>
        </authorList>
    </citation>
    <scope>NUCLEOTIDE SEQUENCE</scope>
    <source>
        <strain evidence="9">CGMCC 1.15178</strain>
    </source>
</reference>
<evidence type="ECO:0000256" key="2">
    <source>
        <dbReference type="ARBA" id="ARBA00022448"/>
    </source>
</evidence>
<dbReference type="Pfam" id="PF07690">
    <property type="entry name" value="MFS_1"/>
    <property type="match status" value="1"/>
</dbReference>
<reference evidence="9" key="2">
    <citation type="submission" date="2020-09" db="EMBL/GenBank/DDBJ databases">
        <authorList>
            <person name="Sun Q."/>
            <person name="Zhou Y."/>
        </authorList>
    </citation>
    <scope>NUCLEOTIDE SEQUENCE</scope>
    <source>
        <strain evidence="9">CGMCC 1.15178</strain>
    </source>
</reference>
<gene>
    <name evidence="9" type="primary">araJ</name>
    <name evidence="9" type="ORF">GCM10010911_65310</name>
</gene>
<dbReference type="PROSITE" id="PS50850">
    <property type="entry name" value="MFS"/>
    <property type="match status" value="1"/>
</dbReference>
<feature type="transmembrane region" description="Helical" evidence="7">
    <location>
        <begin position="235"/>
        <end position="256"/>
    </location>
</feature>
<protein>
    <submittedName>
        <fullName evidence="9">MFS transporter</fullName>
    </submittedName>
</protein>
<feature type="transmembrane region" description="Helical" evidence="7">
    <location>
        <begin position="199"/>
        <end position="223"/>
    </location>
</feature>
<evidence type="ECO:0000313" key="10">
    <source>
        <dbReference type="Proteomes" id="UP000612456"/>
    </source>
</evidence>
<name>A0A917E3I2_9BACL</name>
<keyword evidence="2" id="KW-0813">Transport</keyword>
<dbReference type="SUPFAM" id="SSF103473">
    <property type="entry name" value="MFS general substrate transporter"/>
    <property type="match status" value="1"/>
</dbReference>
<feature type="transmembrane region" description="Helical" evidence="7">
    <location>
        <begin position="268"/>
        <end position="288"/>
    </location>
</feature>
<evidence type="ECO:0000256" key="5">
    <source>
        <dbReference type="ARBA" id="ARBA00022989"/>
    </source>
</evidence>
<dbReference type="InterPro" id="IPR050189">
    <property type="entry name" value="MFS_Efflux_Transporters"/>
</dbReference>
<dbReference type="InterPro" id="IPR011701">
    <property type="entry name" value="MFS"/>
</dbReference>
<keyword evidence="3" id="KW-1003">Cell membrane</keyword>
<dbReference type="Gene3D" id="1.20.1250.20">
    <property type="entry name" value="MFS general substrate transporter like domains"/>
    <property type="match status" value="1"/>
</dbReference>
<feature type="transmembrane region" description="Helical" evidence="7">
    <location>
        <begin position="70"/>
        <end position="94"/>
    </location>
</feature>
<dbReference type="GO" id="GO:0005886">
    <property type="term" value="C:plasma membrane"/>
    <property type="evidence" value="ECO:0007669"/>
    <property type="project" value="UniProtKB-SubCell"/>
</dbReference>
<keyword evidence="5 7" id="KW-1133">Transmembrane helix</keyword>
<feature type="domain" description="Major facilitator superfamily (MFS) profile" evidence="8">
    <location>
        <begin position="4"/>
        <end position="384"/>
    </location>
</feature>
<evidence type="ECO:0000259" key="8">
    <source>
        <dbReference type="PROSITE" id="PS50850"/>
    </source>
</evidence>
<feature type="transmembrane region" description="Helical" evidence="7">
    <location>
        <begin position="158"/>
        <end position="178"/>
    </location>
</feature>
<dbReference type="GO" id="GO:0022857">
    <property type="term" value="F:transmembrane transporter activity"/>
    <property type="evidence" value="ECO:0007669"/>
    <property type="project" value="InterPro"/>
</dbReference>
<keyword evidence="4 7" id="KW-0812">Transmembrane</keyword>
<dbReference type="InterPro" id="IPR036259">
    <property type="entry name" value="MFS_trans_sf"/>
</dbReference>
<feature type="transmembrane region" description="Helical" evidence="7">
    <location>
        <begin position="37"/>
        <end position="58"/>
    </location>
</feature>
<feature type="transmembrane region" description="Helical" evidence="7">
    <location>
        <begin position="132"/>
        <end position="152"/>
    </location>
</feature>